<keyword evidence="2" id="KW-1185">Reference proteome</keyword>
<proteinExistence type="predicted"/>
<accession>A0A166EQW4</accession>
<sequence>MELTRKIIKEGKETDIIEDEKYGDKRGDEVPQDLTLKKKIKKLIKKITNEEKDLITTNNQ</sequence>
<gene>
    <name evidence="1" type="ORF">MBCUT_04630</name>
</gene>
<dbReference type="RefSeq" id="WP_067258418.1">
    <property type="nucleotide sequence ID" value="NZ_LWMW01000084.1"/>
</dbReference>
<dbReference type="Proteomes" id="UP000077275">
    <property type="component" value="Unassembled WGS sequence"/>
</dbReference>
<dbReference type="EMBL" id="LWMW01000084">
    <property type="protein sequence ID" value="KZX16912.1"/>
    <property type="molecule type" value="Genomic_DNA"/>
</dbReference>
<dbReference type="OrthoDB" id="76313at2157"/>
<dbReference type="PATRIC" id="fig|47311.3.peg.537"/>
<evidence type="ECO:0000313" key="1">
    <source>
        <dbReference type="EMBL" id="KZX16912.1"/>
    </source>
</evidence>
<dbReference type="AlphaFoldDB" id="A0A166EQW4"/>
<name>A0A166EQW4_9EURY</name>
<evidence type="ECO:0000313" key="2">
    <source>
        <dbReference type="Proteomes" id="UP000077275"/>
    </source>
</evidence>
<organism evidence="1 2">
    <name type="scientific">Methanobrevibacter cuticularis</name>
    <dbReference type="NCBI Taxonomy" id="47311"/>
    <lineage>
        <taxon>Archaea</taxon>
        <taxon>Methanobacteriati</taxon>
        <taxon>Methanobacteriota</taxon>
        <taxon>Methanomada group</taxon>
        <taxon>Methanobacteria</taxon>
        <taxon>Methanobacteriales</taxon>
        <taxon>Methanobacteriaceae</taxon>
        <taxon>Methanobrevibacter</taxon>
    </lineage>
</organism>
<protein>
    <submittedName>
        <fullName evidence="1">Uncharacterized protein</fullName>
    </submittedName>
</protein>
<comment type="caution">
    <text evidence="1">The sequence shown here is derived from an EMBL/GenBank/DDBJ whole genome shotgun (WGS) entry which is preliminary data.</text>
</comment>
<reference evidence="1 2" key="1">
    <citation type="submission" date="2016-04" db="EMBL/GenBank/DDBJ databases">
        <title>Genome sequence of Methanobrevibacter cuticularis DSM 11139.</title>
        <authorList>
            <person name="Poehlein A."/>
            <person name="Seedorf H."/>
            <person name="Daniel R."/>
        </authorList>
    </citation>
    <scope>NUCLEOTIDE SEQUENCE [LARGE SCALE GENOMIC DNA]</scope>
    <source>
        <strain evidence="1 2">DSM 11139</strain>
    </source>
</reference>